<dbReference type="RefSeq" id="WP_035164661.1">
    <property type="nucleotide sequence ID" value="NZ_AZTB01000070.1"/>
</dbReference>
<dbReference type="Gene3D" id="2.60.120.260">
    <property type="entry name" value="Galactose-binding domain-like"/>
    <property type="match status" value="1"/>
</dbReference>
<comment type="caution">
    <text evidence="3">The sequence shown here is derived from an EMBL/GenBank/DDBJ whole genome shotgun (WGS) entry which is preliminary data.</text>
</comment>
<feature type="transmembrane region" description="Helical" evidence="2">
    <location>
        <begin position="245"/>
        <end position="264"/>
    </location>
</feature>
<evidence type="ECO:0000313" key="4">
    <source>
        <dbReference type="Proteomes" id="UP000029622"/>
    </source>
</evidence>
<organism evidence="3 4">
    <name type="scientific">Caloranaerobacter azorensis H53214</name>
    <dbReference type="NCBI Taxonomy" id="1156417"/>
    <lineage>
        <taxon>Bacteria</taxon>
        <taxon>Bacillati</taxon>
        <taxon>Bacillota</taxon>
        <taxon>Tissierellia</taxon>
        <taxon>Tissierellales</taxon>
        <taxon>Thermohalobacteraceae</taxon>
        <taxon>Caloranaerobacter</taxon>
    </lineage>
</organism>
<keyword evidence="2" id="KW-1133">Transmembrane helix</keyword>
<evidence type="ECO:0000256" key="2">
    <source>
        <dbReference type="SAM" id="Phobius"/>
    </source>
</evidence>
<keyword evidence="2" id="KW-0472">Membrane</keyword>
<name>A0A096CSZ7_9FIRM</name>
<proteinExistence type="predicted"/>
<keyword evidence="2" id="KW-0812">Transmembrane</keyword>
<sequence>MSGKIFENLTAIDVYIENKRQKVIKCKGKVSGDEYLVNILFDKDLFKKEELMVLKEEFDLVDKIEETEKAIYIITRYNEYEDIYEHVKKMKITISNQINYSTLILEKINKIKNLPLEIVSSIIQSNNIKIDKNNGLIFTGLIVLSDDKSVSYAQVLKDIANLLHIIFAGDEVRDDKISREIPPDIQKIIVKCLEERYTNFDEILKDLKSSKIYRLINPEKEEGKKIHSVRTNLKKRKVKFKIKKSAIVLGIIALVLLPFVAISISKMIKLNREIEVPTNKEITIDELEDKSETQKSDISKQHDIMDEDKENSDICDDEELLSYFDKDMIESLGETNIASISEEKSFKGSYSLKVNNSSGKNNEFLIGLVDLNSQKFDYLKNRNVDISMWVNSNQTQDAIITLKLISKDKTISKVSKKIYVIKDNWTLYNLNINTNAGDYIKIYITPEKVSDIWIDSFSIEVLK</sequence>
<evidence type="ECO:0000256" key="1">
    <source>
        <dbReference type="SAM" id="MobiDB-lite"/>
    </source>
</evidence>
<protein>
    <submittedName>
        <fullName evidence="3">Uncharacterized protein</fullName>
    </submittedName>
</protein>
<reference evidence="3 4" key="1">
    <citation type="submission" date="2013-12" db="EMBL/GenBank/DDBJ databases">
        <title>Draft genome sequence of Caloranaerobacter sp. H53214.</title>
        <authorList>
            <person name="Jiang L.J."/>
            <person name="Shao Z.Z."/>
            <person name="Long M.N."/>
        </authorList>
    </citation>
    <scope>NUCLEOTIDE SEQUENCE [LARGE SCALE GENOMIC DNA]</scope>
    <source>
        <strain evidence="3 4">H53214</strain>
    </source>
</reference>
<feature type="region of interest" description="Disordered" evidence="1">
    <location>
        <begin position="291"/>
        <end position="310"/>
    </location>
</feature>
<feature type="compositionally biased region" description="Basic and acidic residues" evidence="1">
    <location>
        <begin position="291"/>
        <end position="304"/>
    </location>
</feature>
<dbReference type="Proteomes" id="UP000029622">
    <property type="component" value="Unassembled WGS sequence"/>
</dbReference>
<evidence type="ECO:0000313" key="3">
    <source>
        <dbReference type="EMBL" id="KGG79649.1"/>
    </source>
</evidence>
<accession>A0A096CSZ7</accession>
<dbReference type="AlphaFoldDB" id="A0A096CSZ7"/>
<dbReference type="EMBL" id="AZTB01000070">
    <property type="protein sequence ID" value="KGG79649.1"/>
    <property type="molecule type" value="Genomic_DNA"/>
</dbReference>
<gene>
    <name evidence="3" type="ORF">Y919_10750</name>
</gene>